<reference evidence="1 3" key="1">
    <citation type="submission" date="2017-03" db="EMBL/GenBank/DDBJ databases">
        <title>The whole genome sequencing and assembly of Lysinibacillus sphaericus DSM 28T strain.</title>
        <authorList>
            <person name="Lee Y.-J."/>
            <person name="Yi H."/>
            <person name="Bahn Y.-S."/>
            <person name="Kim J.F."/>
            <person name="Lee D.-W."/>
        </authorList>
    </citation>
    <scope>NUCLEOTIDE SEQUENCE [LARGE SCALE GENOMIC DNA]</scope>
    <source>
        <strain evidence="1 3">DSM 28</strain>
    </source>
</reference>
<proteinExistence type="predicted"/>
<dbReference type="GeneID" id="48277135"/>
<sequence length="142" mass="17041">MKKRYKILFTILLPLIILYVATTLLTRDSTFNKEVIEQLDIEQIKEIEIIRASDEKTITITETAKIDEMMHLFEDKAIRKVLFAKSDVKEAYWLTFKINDNREIGIRIDDSTHLFVYLYEENYMKDYKLLDKLDTTYIEKLF</sequence>
<evidence type="ECO:0000313" key="1">
    <source>
        <dbReference type="EMBL" id="AVK97136.1"/>
    </source>
</evidence>
<accession>A0A2S0K1C6</accession>
<name>A0A2S0K1C6_LYSSH</name>
<evidence type="ECO:0000313" key="4">
    <source>
        <dbReference type="Proteomes" id="UP000255295"/>
    </source>
</evidence>
<dbReference type="RefSeq" id="WP_024361900.1">
    <property type="nucleotide sequence ID" value="NZ_BJNS01000076.1"/>
</dbReference>
<protein>
    <submittedName>
        <fullName evidence="1">Uncharacterized protein</fullName>
    </submittedName>
</protein>
<gene>
    <name evidence="1" type="ORF">LS41612_13115</name>
    <name evidence="2" type="ORF">NCTC10338_02082</name>
</gene>
<dbReference type="Proteomes" id="UP000238825">
    <property type="component" value="Chromosome"/>
</dbReference>
<organism evidence="1 3">
    <name type="scientific">Lysinibacillus sphaericus</name>
    <name type="common">Bacillus sphaericus</name>
    <dbReference type="NCBI Taxonomy" id="1421"/>
    <lineage>
        <taxon>Bacteria</taxon>
        <taxon>Bacillati</taxon>
        <taxon>Bacillota</taxon>
        <taxon>Bacilli</taxon>
        <taxon>Bacillales</taxon>
        <taxon>Bacillaceae</taxon>
        <taxon>Lysinibacillus</taxon>
    </lineage>
</organism>
<evidence type="ECO:0000313" key="2">
    <source>
        <dbReference type="EMBL" id="SUV16995.1"/>
    </source>
</evidence>
<dbReference type="AlphaFoldDB" id="A0A2S0K1C6"/>
<dbReference type="EMBL" id="CP019980">
    <property type="protein sequence ID" value="AVK97136.1"/>
    <property type="molecule type" value="Genomic_DNA"/>
</dbReference>
<dbReference type="EMBL" id="UFSZ01000001">
    <property type="protein sequence ID" value="SUV16995.1"/>
    <property type="molecule type" value="Genomic_DNA"/>
</dbReference>
<evidence type="ECO:0000313" key="3">
    <source>
        <dbReference type="Proteomes" id="UP000238825"/>
    </source>
</evidence>
<reference evidence="2 4" key="2">
    <citation type="submission" date="2018-06" db="EMBL/GenBank/DDBJ databases">
        <authorList>
            <consortium name="Pathogen Informatics"/>
            <person name="Doyle S."/>
        </authorList>
    </citation>
    <scope>NUCLEOTIDE SEQUENCE [LARGE SCALE GENOMIC DNA]</scope>
    <source>
        <strain evidence="2 4">NCTC10338</strain>
    </source>
</reference>
<dbReference type="Proteomes" id="UP000255295">
    <property type="component" value="Unassembled WGS sequence"/>
</dbReference>